<name>A0A6J6B8G0_9ZZZZ</name>
<feature type="domain" description="ABC transmembrane type-1" evidence="8">
    <location>
        <begin position="53"/>
        <end position="241"/>
    </location>
</feature>
<feature type="transmembrane region" description="Helical" evidence="7">
    <location>
        <begin position="61"/>
        <end position="85"/>
    </location>
</feature>
<feature type="transmembrane region" description="Helical" evidence="7">
    <location>
        <begin position="97"/>
        <end position="117"/>
    </location>
</feature>
<evidence type="ECO:0000256" key="1">
    <source>
        <dbReference type="ARBA" id="ARBA00004651"/>
    </source>
</evidence>
<accession>A0A6J6B8G0</accession>
<reference evidence="9" key="1">
    <citation type="submission" date="2020-05" db="EMBL/GenBank/DDBJ databases">
        <authorList>
            <person name="Chiriac C."/>
            <person name="Salcher M."/>
            <person name="Ghai R."/>
            <person name="Kavagutti S V."/>
        </authorList>
    </citation>
    <scope>NUCLEOTIDE SEQUENCE</scope>
</reference>
<feature type="transmembrane region" description="Helical" evidence="7">
    <location>
        <begin position="123"/>
        <end position="143"/>
    </location>
</feature>
<feature type="transmembrane region" description="Helical" evidence="7">
    <location>
        <begin position="7"/>
        <end position="25"/>
    </location>
</feature>
<evidence type="ECO:0000259" key="8">
    <source>
        <dbReference type="PROSITE" id="PS50928"/>
    </source>
</evidence>
<evidence type="ECO:0000256" key="4">
    <source>
        <dbReference type="ARBA" id="ARBA00022692"/>
    </source>
</evidence>
<dbReference type="GO" id="GO:0055085">
    <property type="term" value="P:transmembrane transport"/>
    <property type="evidence" value="ECO:0007669"/>
    <property type="project" value="InterPro"/>
</dbReference>
<feature type="transmembrane region" description="Helical" evidence="7">
    <location>
        <begin position="213"/>
        <end position="233"/>
    </location>
</feature>
<dbReference type="PANTHER" id="PTHR30151">
    <property type="entry name" value="ALKANE SULFONATE ABC TRANSPORTER-RELATED, MEMBRANE SUBUNIT"/>
    <property type="match status" value="1"/>
</dbReference>
<dbReference type="InterPro" id="IPR000515">
    <property type="entry name" value="MetI-like"/>
</dbReference>
<dbReference type="PROSITE" id="PS50928">
    <property type="entry name" value="ABC_TM1"/>
    <property type="match status" value="1"/>
</dbReference>
<dbReference type="EMBL" id="CAEZSD010000079">
    <property type="protein sequence ID" value="CAB4534917.1"/>
    <property type="molecule type" value="Genomic_DNA"/>
</dbReference>
<evidence type="ECO:0000256" key="6">
    <source>
        <dbReference type="ARBA" id="ARBA00023136"/>
    </source>
</evidence>
<evidence type="ECO:0000313" key="9">
    <source>
        <dbReference type="EMBL" id="CAB4534917.1"/>
    </source>
</evidence>
<protein>
    <submittedName>
        <fullName evidence="9">Unannotated protein</fullName>
    </submittedName>
</protein>
<dbReference type="PANTHER" id="PTHR30151:SF0">
    <property type="entry name" value="ABC TRANSPORTER PERMEASE PROTEIN MJ0413-RELATED"/>
    <property type="match status" value="1"/>
</dbReference>
<dbReference type="InterPro" id="IPR035906">
    <property type="entry name" value="MetI-like_sf"/>
</dbReference>
<proteinExistence type="predicted"/>
<gene>
    <name evidence="9" type="ORF">UFOPK1399_00717</name>
</gene>
<comment type="subcellular location">
    <subcellularLocation>
        <location evidence="1">Cell membrane</location>
        <topology evidence="1">Multi-pass membrane protein</topology>
    </subcellularLocation>
</comment>
<dbReference type="SUPFAM" id="SSF161098">
    <property type="entry name" value="MetI-like"/>
    <property type="match status" value="1"/>
</dbReference>
<evidence type="ECO:0000256" key="5">
    <source>
        <dbReference type="ARBA" id="ARBA00022989"/>
    </source>
</evidence>
<evidence type="ECO:0000256" key="7">
    <source>
        <dbReference type="SAM" id="Phobius"/>
    </source>
</evidence>
<evidence type="ECO:0000256" key="2">
    <source>
        <dbReference type="ARBA" id="ARBA00022448"/>
    </source>
</evidence>
<keyword evidence="4 7" id="KW-0812">Transmembrane</keyword>
<dbReference type="Pfam" id="PF00528">
    <property type="entry name" value="BPD_transp_1"/>
    <property type="match status" value="1"/>
</dbReference>
<keyword evidence="6 7" id="KW-0472">Membrane</keyword>
<keyword evidence="3" id="KW-1003">Cell membrane</keyword>
<dbReference type="CDD" id="cd06261">
    <property type="entry name" value="TM_PBP2"/>
    <property type="match status" value="1"/>
</dbReference>
<dbReference type="Gene3D" id="1.10.3720.10">
    <property type="entry name" value="MetI-like"/>
    <property type="match status" value="1"/>
</dbReference>
<dbReference type="GO" id="GO:0005886">
    <property type="term" value="C:plasma membrane"/>
    <property type="evidence" value="ECO:0007669"/>
    <property type="project" value="UniProtKB-SubCell"/>
</dbReference>
<dbReference type="AlphaFoldDB" id="A0A6J6B8G0"/>
<sequence>MKRALTLIVKFTWFPILFVSLWEVTTRIAANPFFPAPSKIVAATGDVYTKEWLSQSLVTSLFTLFAGYLIGSIAGLILGAILGSYQMLREIFTPITNFIRSIPSAAKVPVIIALFGIGLSSRVTTVAVAVLFPVLLTTLRAVANTDPNMLDYSKLARFGYFRSLFQVRIPAATGEILAGLQASIQIAVLVMVISEMIGSGKGLGAFVIRAQSTYMITDMWVGILTLGIIGLLLTEGFRLLERKVAPWYFTSKGLQ</sequence>
<organism evidence="9">
    <name type="scientific">freshwater metagenome</name>
    <dbReference type="NCBI Taxonomy" id="449393"/>
    <lineage>
        <taxon>unclassified sequences</taxon>
        <taxon>metagenomes</taxon>
        <taxon>ecological metagenomes</taxon>
    </lineage>
</organism>
<keyword evidence="2" id="KW-0813">Transport</keyword>
<evidence type="ECO:0000256" key="3">
    <source>
        <dbReference type="ARBA" id="ARBA00022475"/>
    </source>
</evidence>
<keyword evidence="5 7" id="KW-1133">Transmembrane helix</keyword>